<dbReference type="AlphaFoldDB" id="A0A3B0UPI2"/>
<protein>
    <submittedName>
        <fullName evidence="2">Uncharacterized protein</fullName>
    </submittedName>
</protein>
<organism evidence="2">
    <name type="scientific">hydrothermal vent metagenome</name>
    <dbReference type="NCBI Taxonomy" id="652676"/>
    <lineage>
        <taxon>unclassified sequences</taxon>
        <taxon>metagenomes</taxon>
        <taxon>ecological metagenomes</taxon>
    </lineage>
</organism>
<feature type="transmembrane region" description="Helical" evidence="1">
    <location>
        <begin position="36"/>
        <end position="59"/>
    </location>
</feature>
<name>A0A3B0UPI2_9ZZZZ</name>
<evidence type="ECO:0000313" key="2">
    <source>
        <dbReference type="EMBL" id="VAW32748.1"/>
    </source>
</evidence>
<feature type="transmembrane region" description="Helical" evidence="1">
    <location>
        <begin position="79"/>
        <end position="106"/>
    </location>
</feature>
<keyword evidence="1" id="KW-0812">Transmembrane</keyword>
<sequence>MKSRILSITAFLAMPFLAMAAAPDLTGVFLYENSFVTVVNQIIVPILVSIAFISFIWGVYKYFIAGSASPEKRKEGASFIMYSVIGFAIIFSIWGLVNLFAGFFGLTGYRAPAYPTL</sequence>
<evidence type="ECO:0000256" key="1">
    <source>
        <dbReference type="SAM" id="Phobius"/>
    </source>
</evidence>
<keyword evidence="1" id="KW-0472">Membrane</keyword>
<accession>A0A3B0UPI2</accession>
<reference evidence="2" key="1">
    <citation type="submission" date="2018-06" db="EMBL/GenBank/DDBJ databases">
        <authorList>
            <person name="Zhirakovskaya E."/>
        </authorList>
    </citation>
    <scope>NUCLEOTIDE SEQUENCE</scope>
</reference>
<keyword evidence="1" id="KW-1133">Transmembrane helix</keyword>
<proteinExistence type="predicted"/>
<dbReference type="Pfam" id="PF18895">
    <property type="entry name" value="T4SS_pilin"/>
    <property type="match status" value="1"/>
</dbReference>
<dbReference type="EMBL" id="UOEV01000064">
    <property type="protein sequence ID" value="VAW32748.1"/>
    <property type="molecule type" value="Genomic_DNA"/>
</dbReference>
<dbReference type="InterPro" id="IPR043993">
    <property type="entry name" value="T4SS_pilin"/>
</dbReference>
<gene>
    <name evidence="2" type="ORF">MNBD_CPR01-165</name>
</gene>